<protein>
    <recommendedName>
        <fullName evidence="6">Peptidyl-prolyl cis-trans isomerase</fullName>
        <ecNumber evidence="6">5.2.1.8</ecNumber>
    </recommendedName>
</protein>
<dbReference type="GO" id="GO:0016853">
    <property type="term" value="F:isomerase activity"/>
    <property type="evidence" value="ECO:0007669"/>
    <property type="project" value="UniProtKB-KW"/>
</dbReference>
<evidence type="ECO:0000256" key="1">
    <source>
        <dbReference type="ARBA" id="ARBA00000971"/>
    </source>
</evidence>
<dbReference type="EMBL" id="CP071060">
    <property type="protein sequence ID" value="QSI78366.1"/>
    <property type="molecule type" value="Genomic_DNA"/>
</dbReference>
<keyword evidence="9" id="KW-1185">Reference proteome</keyword>
<dbReference type="Gene3D" id="3.10.50.40">
    <property type="match status" value="1"/>
</dbReference>
<accession>A0ABX7M9E1</accession>
<dbReference type="InterPro" id="IPR001179">
    <property type="entry name" value="PPIase_FKBP_dom"/>
</dbReference>
<evidence type="ECO:0000256" key="3">
    <source>
        <dbReference type="ARBA" id="ARBA00023110"/>
    </source>
</evidence>
<proteinExistence type="inferred from homology"/>
<dbReference type="PROSITE" id="PS50059">
    <property type="entry name" value="FKBP_PPIASE"/>
    <property type="match status" value="1"/>
</dbReference>
<dbReference type="PANTHER" id="PTHR47861">
    <property type="entry name" value="FKBP-TYPE PEPTIDYL-PROLYL CIS-TRANS ISOMERASE SLYD"/>
    <property type="match status" value="1"/>
</dbReference>
<feature type="domain" description="PPIase FKBP-type" evidence="7">
    <location>
        <begin position="7"/>
        <end position="95"/>
    </location>
</feature>
<evidence type="ECO:0000256" key="4">
    <source>
        <dbReference type="ARBA" id="ARBA00023235"/>
    </source>
</evidence>
<dbReference type="Pfam" id="PF00254">
    <property type="entry name" value="FKBP_C"/>
    <property type="match status" value="1"/>
</dbReference>
<evidence type="ECO:0000256" key="2">
    <source>
        <dbReference type="ARBA" id="ARBA00006577"/>
    </source>
</evidence>
<comment type="catalytic activity">
    <reaction evidence="1 5 6">
        <text>[protein]-peptidylproline (omega=180) = [protein]-peptidylproline (omega=0)</text>
        <dbReference type="Rhea" id="RHEA:16237"/>
        <dbReference type="Rhea" id="RHEA-COMP:10747"/>
        <dbReference type="Rhea" id="RHEA-COMP:10748"/>
        <dbReference type="ChEBI" id="CHEBI:83833"/>
        <dbReference type="ChEBI" id="CHEBI:83834"/>
        <dbReference type="EC" id="5.2.1.8"/>
    </reaction>
</comment>
<dbReference type="Gene3D" id="2.40.10.330">
    <property type="match status" value="1"/>
</dbReference>
<keyword evidence="4 5" id="KW-0413">Isomerase</keyword>
<sequence>MNLIGNESLVTLHFRFALPDGTVMISTFESTPATLQIGRGELGRKIEDCLIGLSVGAERSFDLAAGEAFGPRHEELVERIPRSELPADVELEAQAVLTFTAPDGNAFSGQVLELDDESVVIDFNHPLAGRAVRFDVQVVGVS</sequence>
<evidence type="ECO:0000256" key="5">
    <source>
        <dbReference type="PROSITE-ProRule" id="PRU00277"/>
    </source>
</evidence>
<dbReference type="Proteomes" id="UP000663570">
    <property type="component" value="Chromosome"/>
</dbReference>
<evidence type="ECO:0000313" key="9">
    <source>
        <dbReference type="Proteomes" id="UP000663570"/>
    </source>
</evidence>
<keyword evidence="3 5" id="KW-0697">Rotamase</keyword>
<evidence type="ECO:0000259" key="7">
    <source>
        <dbReference type="PROSITE" id="PS50059"/>
    </source>
</evidence>
<organism evidence="8 9">
    <name type="scientific">Niveibacterium microcysteis</name>
    <dbReference type="NCBI Taxonomy" id="2811415"/>
    <lineage>
        <taxon>Bacteria</taxon>
        <taxon>Pseudomonadati</taxon>
        <taxon>Pseudomonadota</taxon>
        <taxon>Betaproteobacteria</taxon>
        <taxon>Rhodocyclales</taxon>
        <taxon>Rhodocyclaceae</taxon>
        <taxon>Niveibacterium</taxon>
    </lineage>
</organism>
<evidence type="ECO:0000313" key="8">
    <source>
        <dbReference type="EMBL" id="QSI78366.1"/>
    </source>
</evidence>
<reference evidence="8 9" key="1">
    <citation type="submission" date="2021-02" db="EMBL/GenBank/DDBJ databases">
        <title>Niveibacterium changnyeongensis HC41.</title>
        <authorList>
            <person name="Kang M."/>
        </authorList>
    </citation>
    <scope>NUCLEOTIDE SEQUENCE [LARGE SCALE GENOMIC DNA]</scope>
    <source>
        <strain evidence="8 9">HC41</strain>
    </source>
</reference>
<comment type="similarity">
    <text evidence="2 6">Belongs to the FKBP-type PPIase family.</text>
</comment>
<name>A0ABX7M9E1_9RHOO</name>
<gene>
    <name evidence="8" type="ORF">JY500_06995</name>
</gene>
<dbReference type="PANTHER" id="PTHR47861:SF4">
    <property type="entry name" value="FKBP-TYPE 16 KDA PEPTIDYL-PROLYL CIS-TRANS ISOMERASE"/>
    <property type="match status" value="1"/>
</dbReference>
<dbReference type="SUPFAM" id="SSF54534">
    <property type="entry name" value="FKBP-like"/>
    <property type="match status" value="1"/>
</dbReference>
<dbReference type="InterPro" id="IPR048261">
    <property type="entry name" value="SlpA/SlyD-like_ins_sf"/>
</dbReference>
<dbReference type="InterPro" id="IPR046357">
    <property type="entry name" value="PPIase_dom_sf"/>
</dbReference>
<evidence type="ECO:0000256" key="6">
    <source>
        <dbReference type="RuleBase" id="RU003915"/>
    </source>
</evidence>
<dbReference type="EC" id="5.2.1.8" evidence="6"/>
<dbReference type="RefSeq" id="WP_172205215.1">
    <property type="nucleotide sequence ID" value="NZ_CP071060.1"/>
</dbReference>